<evidence type="ECO:0000256" key="1">
    <source>
        <dbReference type="ARBA" id="ARBA00037999"/>
    </source>
</evidence>
<dbReference type="EMBL" id="JACXXP010000002">
    <property type="protein sequence ID" value="MBD3903821.1"/>
    <property type="molecule type" value="Genomic_DNA"/>
</dbReference>
<reference evidence="4" key="1">
    <citation type="submission" date="2023-07" db="EMBL/GenBank/DDBJ databases">
        <title>Description of novel Chryseobacterium sp. strain C-2.</title>
        <authorList>
            <person name="Saticioglu I.B."/>
        </authorList>
    </citation>
    <scope>NUCLEOTIDE SEQUENCE [LARGE SCALE GENOMIC DNA]</scope>
    <source>
        <strain evidence="4">C-2</strain>
    </source>
</reference>
<dbReference type="PANTHER" id="PTHR30244">
    <property type="entry name" value="TRANSAMINASE"/>
    <property type="match status" value="1"/>
</dbReference>
<evidence type="ECO:0000313" key="3">
    <source>
        <dbReference type="EMBL" id="MBD3903821.1"/>
    </source>
</evidence>
<comment type="similarity">
    <text evidence="1 2">Belongs to the DegT/DnrJ/EryC1 family.</text>
</comment>
<dbReference type="PIRSF" id="PIRSF000390">
    <property type="entry name" value="PLP_StrS"/>
    <property type="match status" value="1"/>
</dbReference>
<dbReference type="InterPro" id="IPR015421">
    <property type="entry name" value="PyrdxlP-dep_Trfase_major"/>
</dbReference>
<dbReference type="Gene3D" id="3.90.1150.10">
    <property type="entry name" value="Aspartate Aminotransferase, domain 1"/>
    <property type="match status" value="1"/>
</dbReference>
<evidence type="ECO:0000313" key="4">
    <source>
        <dbReference type="Proteomes" id="UP000603715"/>
    </source>
</evidence>
<dbReference type="GO" id="GO:0008483">
    <property type="term" value="F:transaminase activity"/>
    <property type="evidence" value="ECO:0007669"/>
    <property type="project" value="UniProtKB-KW"/>
</dbReference>
<dbReference type="Pfam" id="PF01041">
    <property type="entry name" value="DegT_DnrJ_EryC1"/>
    <property type="match status" value="1"/>
</dbReference>
<accession>A0ABR8M1N6</accession>
<organism evidence="3 4">
    <name type="scientific">Chryseobacterium muglaense</name>
    <dbReference type="NCBI Taxonomy" id="2893752"/>
    <lineage>
        <taxon>Bacteria</taxon>
        <taxon>Pseudomonadati</taxon>
        <taxon>Bacteroidota</taxon>
        <taxon>Flavobacteriia</taxon>
        <taxon>Flavobacteriales</taxon>
        <taxon>Weeksellaceae</taxon>
        <taxon>Chryseobacterium group</taxon>
        <taxon>Chryseobacterium</taxon>
    </lineage>
</organism>
<proteinExistence type="inferred from homology"/>
<evidence type="ECO:0000256" key="2">
    <source>
        <dbReference type="RuleBase" id="RU004508"/>
    </source>
</evidence>
<name>A0ABR8M1N6_9FLAO</name>
<dbReference type="InterPro" id="IPR000653">
    <property type="entry name" value="DegT/StrS_aminotransferase"/>
</dbReference>
<keyword evidence="2" id="KW-0663">Pyridoxal phosphate</keyword>
<keyword evidence="3" id="KW-0808">Transferase</keyword>
<dbReference type="Gene3D" id="3.40.640.10">
    <property type="entry name" value="Type I PLP-dependent aspartate aminotransferase-like (Major domain)"/>
    <property type="match status" value="1"/>
</dbReference>
<dbReference type="PANTHER" id="PTHR30244:SF34">
    <property type="entry name" value="DTDP-4-AMINO-4,6-DIDEOXYGALACTOSE TRANSAMINASE"/>
    <property type="match status" value="1"/>
</dbReference>
<dbReference type="Proteomes" id="UP000603715">
    <property type="component" value="Unassembled WGS sequence"/>
</dbReference>
<keyword evidence="3" id="KW-0032">Aminotransferase</keyword>
<dbReference type="InterPro" id="IPR015424">
    <property type="entry name" value="PyrdxlP-dep_Trfase"/>
</dbReference>
<gene>
    <name evidence="3" type="ORF">IEW27_04330</name>
</gene>
<sequence length="386" mass="44267">MRKAFLNEVETKKALAEFILQADRLSMDVECGKFEKKFAEYQECKHAILFNSGGSANLAMLQALKNLGKLKDGDKVGFSALTWSTNTMPIIQMNMVPVVIDVTPNVINTTSEDLLDRLKTTDLQALFITNILGFTGDIQKIKEICEERNIILIEDNCESLGTQLPEGRTGNFGLGASFSFFVAHHMSTIEGGMVCTSDDEYAEMLRIVRANGWDRNLNPEQQQKWRSEFGIQSEFEAKYTFYDLGFNFRPTEITGFLGQYQMQFLEKNIQSREQNYLRIEKVVQENPDFLDLQHAHINVLSTFAFPFVCKTPELRTHYIQKFIDAGVEIRPMIAGNMQSQPFYKKYVKEVYDMPGADMMHNNGFYCGNYPELLEEDLVVFENLLRK</sequence>
<dbReference type="SUPFAM" id="SSF53383">
    <property type="entry name" value="PLP-dependent transferases"/>
    <property type="match status" value="1"/>
</dbReference>
<keyword evidence="4" id="KW-1185">Reference proteome</keyword>
<protein>
    <submittedName>
        <fullName evidence="3">DegT/DnrJ/EryC1/StrS family aminotransferase</fullName>
    </submittedName>
</protein>
<dbReference type="InterPro" id="IPR015422">
    <property type="entry name" value="PyrdxlP-dep_Trfase_small"/>
</dbReference>
<comment type="caution">
    <text evidence="3">The sequence shown here is derived from an EMBL/GenBank/DDBJ whole genome shotgun (WGS) entry which is preliminary data.</text>
</comment>